<protein>
    <recommendedName>
        <fullName evidence="3">Aminoglycoside phosphotransferase</fullName>
    </recommendedName>
</protein>
<dbReference type="AlphaFoldDB" id="A0A4R4Z166"/>
<comment type="caution">
    <text evidence="1">The sequence shown here is derived from an EMBL/GenBank/DDBJ whole genome shotgun (WGS) entry which is preliminary data.</text>
</comment>
<name>A0A4R4Z166_9ACTN</name>
<evidence type="ECO:0000313" key="2">
    <source>
        <dbReference type="Proteomes" id="UP000295302"/>
    </source>
</evidence>
<keyword evidence="2" id="KW-1185">Reference proteome</keyword>
<dbReference type="InterPro" id="IPR011009">
    <property type="entry name" value="Kinase-like_dom_sf"/>
</dbReference>
<reference evidence="1 2" key="1">
    <citation type="submission" date="2019-03" db="EMBL/GenBank/DDBJ databases">
        <title>Draft genome sequences of novel Actinobacteria.</title>
        <authorList>
            <person name="Sahin N."/>
            <person name="Ay H."/>
            <person name="Saygin H."/>
        </authorList>
    </citation>
    <scope>NUCLEOTIDE SEQUENCE [LARGE SCALE GENOMIC DNA]</scope>
    <source>
        <strain evidence="1 2">CH32</strain>
    </source>
</reference>
<organism evidence="1 2">
    <name type="scientific">Nonomuraea terrae</name>
    <dbReference type="NCBI Taxonomy" id="2530383"/>
    <lineage>
        <taxon>Bacteria</taxon>
        <taxon>Bacillati</taxon>
        <taxon>Actinomycetota</taxon>
        <taxon>Actinomycetes</taxon>
        <taxon>Streptosporangiales</taxon>
        <taxon>Streptosporangiaceae</taxon>
        <taxon>Nonomuraea</taxon>
    </lineage>
</organism>
<sequence>MRLADGRAAFVKAAQSARAPAVAAFHRREAISERLPAQAPVPRLLGTYDDGDWIALAFEEVDGRLPAQPWRGGELH</sequence>
<dbReference type="EMBL" id="SMKQ01000020">
    <property type="protein sequence ID" value="TDD51573.1"/>
    <property type="molecule type" value="Genomic_DNA"/>
</dbReference>
<dbReference type="Proteomes" id="UP000295302">
    <property type="component" value="Unassembled WGS sequence"/>
</dbReference>
<gene>
    <name evidence="1" type="ORF">E1286_10370</name>
</gene>
<dbReference type="SUPFAM" id="SSF56112">
    <property type="entry name" value="Protein kinase-like (PK-like)"/>
    <property type="match status" value="1"/>
</dbReference>
<evidence type="ECO:0000313" key="1">
    <source>
        <dbReference type="EMBL" id="TDD51573.1"/>
    </source>
</evidence>
<proteinExistence type="predicted"/>
<evidence type="ECO:0008006" key="3">
    <source>
        <dbReference type="Google" id="ProtNLM"/>
    </source>
</evidence>
<accession>A0A4R4Z166</accession>